<dbReference type="EMBL" id="UFXZ01000001">
    <property type="protein sequence ID" value="STC90918.1"/>
    <property type="molecule type" value="Genomic_DNA"/>
</dbReference>
<keyword evidence="3" id="KW-0997">Cell inner membrane</keyword>
<feature type="domain" description="ABC transporter" evidence="8">
    <location>
        <begin position="2"/>
        <end position="230"/>
    </location>
</feature>
<evidence type="ECO:0000313" key="10">
    <source>
        <dbReference type="EMBL" id="STC90918.1"/>
    </source>
</evidence>
<keyword evidence="7" id="KW-0472">Membrane</keyword>
<dbReference type="NCBIfam" id="NF008039">
    <property type="entry name" value="PRK10771.1"/>
    <property type="match status" value="1"/>
</dbReference>
<keyword evidence="1" id="KW-0813">Transport</keyword>
<sequence>MIHLDDLTYHYQQQTLRFTLHAAAGERIAILGPSGAGKSTLLSLIAGFLTPRDGRLLLDGHDCRLIPPARRPVSMLFQDNNLFAHLTLAQNLGLGLDAGLRLNAEQRRQLAAIAEQVGIGAYLTRLPGQLSGGQRQRAALARCLLRHQPILLLDEPFSALDPALRAEMLLLLDQVCTQQHLTLLMVSHNLDDAQRIAPRALIIDDGHIAYDGSTSALLAGRVPAARLLGCEAPT</sequence>
<evidence type="ECO:0000256" key="1">
    <source>
        <dbReference type="ARBA" id="ARBA00022448"/>
    </source>
</evidence>
<dbReference type="InterPro" id="IPR017871">
    <property type="entry name" value="ABC_transporter-like_CS"/>
</dbReference>
<dbReference type="GO" id="GO:0016020">
    <property type="term" value="C:membrane"/>
    <property type="evidence" value="ECO:0007669"/>
    <property type="project" value="InterPro"/>
</dbReference>
<dbReference type="NCBIfam" id="TIGR01277">
    <property type="entry name" value="thiQ"/>
    <property type="match status" value="1"/>
</dbReference>
<dbReference type="InterPro" id="IPR005968">
    <property type="entry name" value="Thiamine_ABC_ThiQ"/>
</dbReference>
<dbReference type="Proteomes" id="UP000255248">
    <property type="component" value="Unassembled WGS sequence"/>
</dbReference>
<dbReference type="PROSITE" id="PS50893">
    <property type="entry name" value="ABC_TRANSPORTER_2"/>
    <property type="match status" value="1"/>
</dbReference>
<reference evidence="10 12" key="2">
    <citation type="submission" date="2018-06" db="EMBL/GenBank/DDBJ databases">
        <authorList>
            <consortium name="Pathogen Informatics"/>
            <person name="Doyle S."/>
        </authorList>
    </citation>
    <scope>NUCLEOTIDE SEQUENCE [LARGE SCALE GENOMIC DNA]</scope>
    <source>
        <strain evidence="10 12">NCTC12121</strain>
    </source>
</reference>
<dbReference type="Proteomes" id="UP000175893">
    <property type="component" value="Chromosome"/>
</dbReference>
<keyword evidence="10" id="KW-0378">Hydrolase</keyword>
<dbReference type="EMBL" id="CP016043">
    <property type="protein sequence ID" value="AOV97851.1"/>
    <property type="molecule type" value="Genomic_DNA"/>
</dbReference>
<dbReference type="GO" id="GO:0016887">
    <property type="term" value="F:ATP hydrolysis activity"/>
    <property type="evidence" value="ECO:0007669"/>
    <property type="project" value="InterPro"/>
</dbReference>
<accession>A0A376DKK2</accession>
<dbReference type="InterPro" id="IPR003593">
    <property type="entry name" value="AAA+_ATPase"/>
</dbReference>
<dbReference type="EC" id="3.6.3.-" evidence="10"/>
<evidence type="ECO:0000256" key="6">
    <source>
        <dbReference type="ARBA" id="ARBA00022967"/>
    </source>
</evidence>
<evidence type="ECO:0000256" key="3">
    <source>
        <dbReference type="ARBA" id="ARBA00022519"/>
    </source>
</evidence>
<keyword evidence="4" id="KW-0547">Nucleotide-binding</keyword>
<evidence type="ECO:0000256" key="2">
    <source>
        <dbReference type="ARBA" id="ARBA00022475"/>
    </source>
</evidence>
<dbReference type="Gene3D" id="3.40.50.300">
    <property type="entry name" value="P-loop containing nucleotide triphosphate hydrolases"/>
    <property type="match status" value="1"/>
</dbReference>
<dbReference type="GO" id="GO:0042626">
    <property type="term" value="F:ATPase-coupled transmembrane transporter activity"/>
    <property type="evidence" value="ECO:0007669"/>
    <property type="project" value="InterPro"/>
</dbReference>
<dbReference type="InterPro" id="IPR003439">
    <property type="entry name" value="ABC_transporter-like_ATP-bd"/>
</dbReference>
<dbReference type="GO" id="GO:0071934">
    <property type="term" value="P:thiamine transmembrane transport"/>
    <property type="evidence" value="ECO:0007669"/>
    <property type="project" value="InterPro"/>
</dbReference>
<dbReference type="PANTHER" id="PTHR42781:SF1">
    <property type="entry name" value="THIAMINE IMPORT ATP-BINDING PROTEIN THIQ"/>
    <property type="match status" value="1"/>
</dbReference>
<dbReference type="STRING" id="93378.A9798_13450"/>
<evidence type="ECO:0000259" key="8">
    <source>
        <dbReference type="PROSITE" id="PS50893"/>
    </source>
</evidence>
<dbReference type="InterPro" id="IPR050093">
    <property type="entry name" value="ABC_SmlMolc_Importer"/>
</dbReference>
<evidence type="ECO:0000256" key="4">
    <source>
        <dbReference type="ARBA" id="ARBA00022741"/>
    </source>
</evidence>
<keyword evidence="2" id="KW-1003">Cell membrane</keyword>
<name>A0A376DKK2_9GAMM</name>
<dbReference type="KEGG" id="eho:A9798_13450"/>
<dbReference type="SUPFAM" id="SSF52540">
    <property type="entry name" value="P-loop containing nucleoside triphosphate hydrolases"/>
    <property type="match status" value="1"/>
</dbReference>
<dbReference type="GO" id="GO:0005524">
    <property type="term" value="F:ATP binding"/>
    <property type="evidence" value="ECO:0007669"/>
    <property type="project" value="UniProtKB-KW"/>
</dbReference>
<dbReference type="PANTHER" id="PTHR42781">
    <property type="entry name" value="SPERMIDINE/PUTRESCINE IMPORT ATP-BINDING PROTEIN POTA"/>
    <property type="match status" value="1"/>
</dbReference>
<keyword evidence="11" id="KW-1185">Reference proteome</keyword>
<reference evidence="9 11" key="1">
    <citation type="submission" date="2016-06" db="EMBL/GenBank/DDBJ databases">
        <title>Complete genome sequence of Edwardsiella hoshinae ATCC 35051.</title>
        <authorList>
            <person name="Reichley S.R."/>
            <person name="Waldbieser G.C."/>
            <person name="Lawrence M.L."/>
            <person name="Griffin M.J."/>
        </authorList>
    </citation>
    <scope>NUCLEOTIDE SEQUENCE [LARGE SCALE GENOMIC DNA]</scope>
    <source>
        <strain evidence="9 11">ATCC 35051</strain>
    </source>
</reference>
<evidence type="ECO:0000313" key="12">
    <source>
        <dbReference type="Proteomes" id="UP000255248"/>
    </source>
</evidence>
<dbReference type="AlphaFoldDB" id="A0A376DKK2"/>
<gene>
    <name evidence="10" type="primary">thiQ_2</name>
    <name evidence="9" type="synonym">thiQ</name>
    <name evidence="9" type="ORF">A9798_13450</name>
    <name evidence="10" type="ORF">NCTC12121_02828</name>
</gene>
<keyword evidence="5 10" id="KW-0067">ATP-binding</keyword>
<evidence type="ECO:0000313" key="9">
    <source>
        <dbReference type="EMBL" id="AOV97851.1"/>
    </source>
</evidence>
<dbReference type="Pfam" id="PF00005">
    <property type="entry name" value="ABC_tran"/>
    <property type="match status" value="1"/>
</dbReference>
<organism evidence="10 12">
    <name type="scientific">Edwardsiella hoshinae</name>
    <dbReference type="NCBI Taxonomy" id="93378"/>
    <lineage>
        <taxon>Bacteria</taxon>
        <taxon>Pseudomonadati</taxon>
        <taxon>Pseudomonadota</taxon>
        <taxon>Gammaproteobacteria</taxon>
        <taxon>Enterobacterales</taxon>
        <taxon>Hafniaceae</taxon>
        <taxon>Edwardsiella</taxon>
    </lineage>
</organism>
<keyword evidence="6" id="KW-1278">Translocase</keyword>
<dbReference type="SMART" id="SM00382">
    <property type="entry name" value="AAA"/>
    <property type="match status" value="1"/>
</dbReference>
<dbReference type="RefSeq" id="WP_024524073.1">
    <property type="nucleotide sequence ID" value="NZ_CP016043.1"/>
</dbReference>
<evidence type="ECO:0000256" key="7">
    <source>
        <dbReference type="ARBA" id="ARBA00023136"/>
    </source>
</evidence>
<dbReference type="OrthoDB" id="9802264at2"/>
<proteinExistence type="predicted"/>
<evidence type="ECO:0000313" key="11">
    <source>
        <dbReference type="Proteomes" id="UP000175893"/>
    </source>
</evidence>
<evidence type="ECO:0000256" key="5">
    <source>
        <dbReference type="ARBA" id="ARBA00022840"/>
    </source>
</evidence>
<dbReference type="InterPro" id="IPR027417">
    <property type="entry name" value="P-loop_NTPase"/>
</dbReference>
<dbReference type="PROSITE" id="PS00211">
    <property type="entry name" value="ABC_TRANSPORTER_1"/>
    <property type="match status" value="1"/>
</dbReference>
<protein>
    <submittedName>
        <fullName evidence="9">Thiamine ABC transporter ATP-binding protein</fullName>
    </submittedName>
    <submittedName>
        <fullName evidence="10">Thiamine import ATP-binding protein ThiQ</fullName>
        <ecNumber evidence="10">3.6.3.-</ecNumber>
    </submittedName>
</protein>